<keyword evidence="2" id="KW-1185">Reference proteome</keyword>
<evidence type="ECO:0000313" key="2">
    <source>
        <dbReference type="Proteomes" id="UP000053989"/>
    </source>
</evidence>
<name>A0A0C3D7H2_9AGAM</name>
<dbReference type="HOGENOM" id="CLU_2400966_0_0_1"/>
<protein>
    <submittedName>
        <fullName evidence="1">Uncharacterized protein</fullName>
    </submittedName>
</protein>
<dbReference type="AlphaFoldDB" id="A0A0C3D7H2"/>
<dbReference type="Proteomes" id="UP000053989">
    <property type="component" value="Unassembled WGS sequence"/>
</dbReference>
<sequence length="93" mass="10639">MIPRRTALPELTSLTKKTVALFMCSRHTIPYRPVSSDQLIGNRVFIAGAPGDQWCQFCPRNGMKTFRAYRNCYGQMEVLPLAPSRPRIRKLVL</sequence>
<accession>A0A0C3D7H2</accession>
<proteinExistence type="predicted"/>
<organism evidence="1 2">
    <name type="scientific">Scleroderma citrinum Foug A</name>
    <dbReference type="NCBI Taxonomy" id="1036808"/>
    <lineage>
        <taxon>Eukaryota</taxon>
        <taxon>Fungi</taxon>
        <taxon>Dikarya</taxon>
        <taxon>Basidiomycota</taxon>
        <taxon>Agaricomycotina</taxon>
        <taxon>Agaricomycetes</taxon>
        <taxon>Agaricomycetidae</taxon>
        <taxon>Boletales</taxon>
        <taxon>Sclerodermatineae</taxon>
        <taxon>Sclerodermataceae</taxon>
        <taxon>Scleroderma</taxon>
    </lineage>
</organism>
<dbReference type="InParanoid" id="A0A0C3D7H2"/>
<reference evidence="2" key="2">
    <citation type="submission" date="2015-01" db="EMBL/GenBank/DDBJ databases">
        <title>Evolutionary Origins and Diversification of the Mycorrhizal Mutualists.</title>
        <authorList>
            <consortium name="DOE Joint Genome Institute"/>
            <consortium name="Mycorrhizal Genomics Consortium"/>
            <person name="Kohler A."/>
            <person name="Kuo A."/>
            <person name="Nagy L.G."/>
            <person name="Floudas D."/>
            <person name="Copeland A."/>
            <person name="Barry K.W."/>
            <person name="Cichocki N."/>
            <person name="Veneault-Fourrey C."/>
            <person name="LaButti K."/>
            <person name="Lindquist E.A."/>
            <person name="Lipzen A."/>
            <person name="Lundell T."/>
            <person name="Morin E."/>
            <person name="Murat C."/>
            <person name="Riley R."/>
            <person name="Ohm R."/>
            <person name="Sun H."/>
            <person name="Tunlid A."/>
            <person name="Henrissat B."/>
            <person name="Grigoriev I.V."/>
            <person name="Hibbett D.S."/>
            <person name="Martin F."/>
        </authorList>
    </citation>
    <scope>NUCLEOTIDE SEQUENCE [LARGE SCALE GENOMIC DNA]</scope>
    <source>
        <strain evidence="2">Foug A</strain>
    </source>
</reference>
<evidence type="ECO:0000313" key="1">
    <source>
        <dbReference type="EMBL" id="KIM52031.1"/>
    </source>
</evidence>
<dbReference type="EMBL" id="KN822228">
    <property type="protein sequence ID" value="KIM52031.1"/>
    <property type="molecule type" value="Genomic_DNA"/>
</dbReference>
<gene>
    <name evidence="1" type="ORF">SCLCIDRAFT_587351</name>
</gene>
<reference evidence="1 2" key="1">
    <citation type="submission" date="2014-04" db="EMBL/GenBank/DDBJ databases">
        <authorList>
            <consortium name="DOE Joint Genome Institute"/>
            <person name="Kuo A."/>
            <person name="Kohler A."/>
            <person name="Nagy L.G."/>
            <person name="Floudas D."/>
            <person name="Copeland A."/>
            <person name="Barry K.W."/>
            <person name="Cichocki N."/>
            <person name="Veneault-Fourrey C."/>
            <person name="LaButti K."/>
            <person name="Lindquist E.A."/>
            <person name="Lipzen A."/>
            <person name="Lundell T."/>
            <person name="Morin E."/>
            <person name="Murat C."/>
            <person name="Sun H."/>
            <person name="Tunlid A."/>
            <person name="Henrissat B."/>
            <person name="Grigoriev I.V."/>
            <person name="Hibbett D.S."/>
            <person name="Martin F."/>
            <person name="Nordberg H.P."/>
            <person name="Cantor M.N."/>
            <person name="Hua S.X."/>
        </authorList>
    </citation>
    <scope>NUCLEOTIDE SEQUENCE [LARGE SCALE GENOMIC DNA]</scope>
    <source>
        <strain evidence="1 2">Foug A</strain>
    </source>
</reference>